<proteinExistence type="predicted"/>
<evidence type="ECO:0000313" key="2">
    <source>
        <dbReference type="Proteomes" id="UP000243579"/>
    </source>
</evidence>
<dbReference type="AlphaFoldDB" id="A0A1V9YZN0"/>
<organism evidence="1 2">
    <name type="scientific">Achlya hypogyna</name>
    <name type="common">Oomycete</name>
    <name type="synonym">Protoachlya hypogyna</name>
    <dbReference type="NCBI Taxonomy" id="1202772"/>
    <lineage>
        <taxon>Eukaryota</taxon>
        <taxon>Sar</taxon>
        <taxon>Stramenopiles</taxon>
        <taxon>Oomycota</taxon>
        <taxon>Saprolegniomycetes</taxon>
        <taxon>Saprolegniales</taxon>
        <taxon>Achlyaceae</taxon>
        <taxon>Achlya</taxon>
    </lineage>
</organism>
<dbReference type="EMBL" id="JNBR01000557">
    <property type="protein sequence ID" value="OQR91107.1"/>
    <property type="molecule type" value="Genomic_DNA"/>
</dbReference>
<accession>A0A1V9YZN0</accession>
<name>A0A1V9YZN0_ACHHY</name>
<gene>
    <name evidence="1" type="ORF">ACHHYP_04990</name>
</gene>
<keyword evidence="2" id="KW-1185">Reference proteome</keyword>
<dbReference type="Proteomes" id="UP000243579">
    <property type="component" value="Unassembled WGS sequence"/>
</dbReference>
<reference evidence="1 2" key="1">
    <citation type="journal article" date="2014" name="Genome Biol. Evol.">
        <title>The secreted proteins of Achlya hypogyna and Thraustotheca clavata identify the ancestral oomycete secretome and reveal gene acquisitions by horizontal gene transfer.</title>
        <authorList>
            <person name="Misner I."/>
            <person name="Blouin N."/>
            <person name="Leonard G."/>
            <person name="Richards T.A."/>
            <person name="Lane C.E."/>
        </authorList>
    </citation>
    <scope>NUCLEOTIDE SEQUENCE [LARGE SCALE GENOMIC DNA]</scope>
    <source>
        <strain evidence="1 2">ATCC 48635</strain>
    </source>
</reference>
<evidence type="ECO:0000313" key="1">
    <source>
        <dbReference type="EMBL" id="OQR91107.1"/>
    </source>
</evidence>
<sequence>MGVTSAPLAGIKKRLEHLSSEDATSFTALRSRPDAQRRVATSAHVHIAEADIEGASGPVPFPRVDSYVALDLYDNPGSPNPGATDFSNAKCRVYIEGLTTGMFLPARRSQLRKVGAALDDEPDEEGGDPRESFATLVRCQKACEAVVYLLAQGLLGGCGLWYIYSTKDAASICALGNVSNESRRFFFIATRYPFFISMVRIERRLTP</sequence>
<comment type="caution">
    <text evidence="1">The sequence shown here is derived from an EMBL/GenBank/DDBJ whole genome shotgun (WGS) entry which is preliminary data.</text>
</comment>
<protein>
    <submittedName>
        <fullName evidence="1">Uncharacterized protein</fullName>
    </submittedName>
</protein>